<dbReference type="FunFam" id="3.20.20.70:FF:000154">
    <property type="entry name" value="Probable nitronate monooxygenase"/>
    <property type="match status" value="1"/>
</dbReference>
<keyword evidence="13" id="KW-1185">Reference proteome</keyword>
<dbReference type="GO" id="GO:0018580">
    <property type="term" value="F:nitronate monooxygenase activity"/>
    <property type="evidence" value="ECO:0007669"/>
    <property type="project" value="InterPro"/>
</dbReference>
<dbReference type="EMBL" id="CP076642">
    <property type="protein sequence ID" value="QXO15436.1"/>
    <property type="molecule type" value="Genomic_DNA"/>
</dbReference>
<gene>
    <name evidence="12" type="ORF">KNV97_03100</name>
</gene>
<evidence type="ECO:0000256" key="1">
    <source>
        <dbReference type="ARBA" id="ARBA00001917"/>
    </source>
</evidence>
<dbReference type="CDD" id="cd04730">
    <property type="entry name" value="NPD_like"/>
    <property type="match status" value="1"/>
</dbReference>
<dbReference type="GO" id="GO:0000166">
    <property type="term" value="F:nucleotide binding"/>
    <property type="evidence" value="ECO:0007669"/>
    <property type="project" value="UniProtKB-KW"/>
</dbReference>
<dbReference type="Pfam" id="PF03060">
    <property type="entry name" value="NMO"/>
    <property type="match status" value="1"/>
</dbReference>
<dbReference type="KEGG" id="vos:KNV97_03100"/>
<dbReference type="AlphaFoldDB" id="A0A975YLH3"/>
<evidence type="ECO:0000256" key="9">
    <source>
        <dbReference type="ARBA" id="ARBA00031155"/>
    </source>
</evidence>
<comment type="catalytic activity">
    <reaction evidence="10">
        <text>3 propionate 3-nitronate + 3 O2 + H2O = 3 3-oxopropanoate + 2 nitrate + nitrite + H2O2 + 3 H(+)</text>
        <dbReference type="Rhea" id="RHEA:57332"/>
        <dbReference type="ChEBI" id="CHEBI:15377"/>
        <dbReference type="ChEBI" id="CHEBI:15378"/>
        <dbReference type="ChEBI" id="CHEBI:15379"/>
        <dbReference type="ChEBI" id="CHEBI:16240"/>
        <dbReference type="ChEBI" id="CHEBI:16301"/>
        <dbReference type="ChEBI" id="CHEBI:17632"/>
        <dbReference type="ChEBI" id="CHEBI:33190"/>
        <dbReference type="ChEBI" id="CHEBI:136067"/>
    </reaction>
</comment>
<evidence type="ECO:0000256" key="10">
    <source>
        <dbReference type="ARBA" id="ARBA00049401"/>
    </source>
</evidence>
<evidence type="ECO:0000313" key="12">
    <source>
        <dbReference type="EMBL" id="QXO15436.1"/>
    </source>
</evidence>
<evidence type="ECO:0000256" key="4">
    <source>
        <dbReference type="ARBA" id="ARBA00022630"/>
    </source>
</evidence>
<keyword evidence="6" id="KW-0547">Nucleotide-binding</keyword>
<protein>
    <recommendedName>
        <fullName evidence="11">Nitronate monooxygenase</fullName>
    </recommendedName>
    <alternativeName>
        <fullName evidence="9">Propionate 3-nitronate monooxygenase</fullName>
    </alternativeName>
</protein>
<organism evidence="12 13">
    <name type="scientific">Vibrio ostreae</name>
    <dbReference type="NCBI Taxonomy" id="2841925"/>
    <lineage>
        <taxon>Bacteria</taxon>
        <taxon>Pseudomonadati</taxon>
        <taxon>Pseudomonadota</taxon>
        <taxon>Gammaproteobacteria</taxon>
        <taxon>Vibrionales</taxon>
        <taxon>Vibrionaceae</taxon>
        <taxon>Vibrio</taxon>
    </lineage>
</organism>
<dbReference type="Proteomes" id="UP000694232">
    <property type="component" value="Chromosome 2"/>
</dbReference>
<keyword evidence="7" id="KW-0560">Oxidoreductase</keyword>
<evidence type="ECO:0000313" key="13">
    <source>
        <dbReference type="Proteomes" id="UP000694232"/>
    </source>
</evidence>
<accession>A0A975YLH3</accession>
<dbReference type="PANTHER" id="PTHR42747">
    <property type="entry name" value="NITRONATE MONOOXYGENASE-RELATED"/>
    <property type="match status" value="1"/>
</dbReference>
<reference evidence="12" key="1">
    <citation type="submission" date="2021-06" db="EMBL/GenBank/DDBJ databases">
        <title>Vibrio nov. sp., novel gut bacterium isolated from Yellow Sea oyster.</title>
        <authorList>
            <person name="Muhammad N."/>
            <person name="Nguyen T.H."/>
            <person name="Lee Y.-J."/>
            <person name="Ko J."/>
            <person name="Kim S.-G."/>
        </authorList>
    </citation>
    <scope>NUCLEOTIDE SEQUENCE</scope>
    <source>
        <strain evidence="12">OG9-811</strain>
    </source>
</reference>
<evidence type="ECO:0000256" key="2">
    <source>
        <dbReference type="ARBA" id="ARBA00009881"/>
    </source>
</evidence>
<comment type="similarity">
    <text evidence="2">Belongs to the nitronate monooxygenase family. NMO class I subfamily.</text>
</comment>
<dbReference type="PANTHER" id="PTHR42747:SF3">
    <property type="entry name" value="NITRONATE MONOOXYGENASE-RELATED"/>
    <property type="match status" value="1"/>
</dbReference>
<evidence type="ECO:0000256" key="3">
    <source>
        <dbReference type="ARBA" id="ARBA00022575"/>
    </source>
</evidence>
<keyword evidence="5" id="KW-0288">FMN</keyword>
<proteinExistence type="inferred from homology"/>
<dbReference type="GO" id="GO:0009636">
    <property type="term" value="P:response to toxic substance"/>
    <property type="evidence" value="ECO:0007669"/>
    <property type="project" value="UniProtKB-KW"/>
</dbReference>
<comment type="cofactor">
    <cofactor evidence="1">
        <name>FMN</name>
        <dbReference type="ChEBI" id="CHEBI:58210"/>
    </cofactor>
</comment>
<dbReference type="RefSeq" id="WP_218561498.1">
    <property type="nucleotide sequence ID" value="NZ_CP076642.1"/>
</dbReference>
<dbReference type="InterPro" id="IPR004136">
    <property type="entry name" value="NMO"/>
</dbReference>
<evidence type="ECO:0000256" key="8">
    <source>
        <dbReference type="ARBA" id="ARBA00023033"/>
    </source>
</evidence>
<sequence length="365" mass="39422">MYTGNIDELLGCELPIIQAPMAGVQDSELAIAVCQAGGLGSLPCAMLSADGMVEEIKLIQRSTDKPFNLNFFCHSMPAFDPEKQQRWQTTLSPYFQQLNAELPAAENGASRMPFSHDIADAIEPFHPRVLSFHFGLPEPDLLKRIQHWDCTILASATTLQEAHWLEARGVDAIIAQGVEAGGHRGMFLSQDTSTQISTTALVPQIAQQVRVPVIAAGGIADSRGIQAALMLGASAVQLGTAYLLCTEAKTSSLHRAAIKSERSQHTALTNLFSGRPARGIVNRLMSEQGYLSDSVADFPYAASEVTALRKLAESQGLDDFSPLWCGQNPSGCVEISAAELTLLLACESGMIDCQYLHDEPYPYSI</sequence>
<name>A0A975YLH3_9VIBR</name>
<evidence type="ECO:0000256" key="7">
    <source>
        <dbReference type="ARBA" id="ARBA00023002"/>
    </source>
</evidence>
<keyword evidence="8 12" id="KW-0503">Monooxygenase</keyword>
<evidence type="ECO:0000256" key="6">
    <source>
        <dbReference type="ARBA" id="ARBA00022741"/>
    </source>
</evidence>
<keyword evidence="3" id="KW-0216">Detoxification</keyword>
<evidence type="ECO:0000256" key="11">
    <source>
        <dbReference type="ARBA" id="ARBA00067136"/>
    </source>
</evidence>
<keyword evidence="4" id="KW-0285">Flavoprotein</keyword>
<evidence type="ECO:0000256" key="5">
    <source>
        <dbReference type="ARBA" id="ARBA00022643"/>
    </source>
</evidence>